<dbReference type="EMBL" id="MT142579">
    <property type="protein sequence ID" value="QJA85509.1"/>
    <property type="molecule type" value="Genomic_DNA"/>
</dbReference>
<evidence type="ECO:0000313" key="1">
    <source>
        <dbReference type="EMBL" id="QJA85509.1"/>
    </source>
</evidence>
<protein>
    <submittedName>
        <fullName evidence="1">Putative terminase</fullName>
    </submittedName>
</protein>
<reference evidence="1" key="1">
    <citation type="submission" date="2020-03" db="EMBL/GenBank/DDBJ databases">
        <title>The deep terrestrial virosphere.</title>
        <authorList>
            <person name="Holmfeldt K."/>
            <person name="Nilsson E."/>
            <person name="Simone D."/>
            <person name="Lopez-Fernandez M."/>
            <person name="Wu X."/>
            <person name="de Brujin I."/>
            <person name="Lundin D."/>
            <person name="Andersson A."/>
            <person name="Bertilsson S."/>
            <person name="Dopson M."/>
        </authorList>
    </citation>
    <scope>NUCLEOTIDE SEQUENCE</scope>
    <source>
        <strain evidence="1">MM415B02211</strain>
    </source>
</reference>
<dbReference type="AlphaFoldDB" id="A0A6M3KU20"/>
<name>A0A6M3KU20_9ZZZZ</name>
<proteinExistence type="predicted"/>
<gene>
    <name evidence="1" type="ORF">MM415B02211_0005</name>
</gene>
<organism evidence="1">
    <name type="scientific">viral metagenome</name>
    <dbReference type="NCBI Taxonomy" id="1070528"/>
    <lineage>
        <taxon>unclassified sequences</taxon>
        <taxon>metagenomes</taxon>
        <taxon>organismal metagenomes</taxon>
    </lineage>
</organism>
<dbReference type="Gene3D" id="3.30.420.280">
    <property type="match status" value="1"/>
</dbReference>
<accession>A0A6M3KU20</accession>
<sequence length="420" mass="49095">MIVIDPLKGIELNGTKNEGEDILFDFMSYVQSTQAAAGVQLMSCYCDEEPPFDFWIEQNRRLFIEDGDMLLGLTPARQLSWTYDELFEKAQVYYRTQTVVDYMNKTEKDKNYKVVMKTDSPKDIAVLQAATDDNPMVSLQVLESIHATTDDPDLLATTRYGIHKQISGRIFKDFDYTVHYVDFEKYFPDGIFREWNHYRMIDYHPHNKWACIWLAISPENEAFIWREWSPDPEKVITRMIANEMAIMSQDYKFKINLIDPRAAETQTNTGTTTVEDLNDDFVALKREGICTGGYWETWDTKGTRGREVVRERLKNAKACKRPFNNKIQYQGLSRHIPTLWISTRCPETARSVKQWRLESYARATNNVDKDRKETPTQKWSHFCTAIEAIFKDNRVRPPLIGYRNTSKPAPKYFNGRRARA</sequence>